<sequence>MPAHNWRPTVVHGAILWALLLGAALVVPAGHPLALGVAVAGVFVLPTLPVALCCDYRQARRAGTCDPGVEAYLRNLAYDVRTTLTRGDSLGSERRAFDSC</sequence>
<comment type="caution">
    <text evidence="2">The sequence shown here is derived from an EMBL/GenBank/DDBJ whole genome shotgun (WGS) entry which is preliminary data.</text>
</comment>
<proteinExistence type="predicted"/>
<keyword evidence="3" id="KW-1185">Reference proteome</keyword>
<reference evidence="2" key="1">
    <citation type="journal article" date="2014" name="Int. J. Syst. Evol. Microbiol.">
        <title>Complete genome sequence of Corynebacterium casei LMG S-19264T (=DSM 44701T), isolated from a smear-ripened cheese.</title>
        <authorList>
            <consortium name="US DOE Joint Genome Institute (JGI-PGF)"/>
            <person name="Walter F."/>
            <person name="Albersmeier A."/>
            <person name="Kalinowski J."/>
            <person name="Ruckert C."/>
        </authorList>
    </citation>
    <scope>NUCLEOTIDE SEQUENCE</scope>
    <source>
        <strain evidence="2">JCM 17820</strain>
    </source>
</reference>
<feature type="transmembrane region" description="Helical" evidence="1">
    <location>
        <begin position="33"/>
        <end position="54"/>
    </location>
</feature>
<evidence type="ECO:0000256" key="1">
    <source>
        <dbReference type="SAM" id="Phobius"/>
    </source>
</evidence>
<reference evidence="2" key="2">
    <citation type="submission" date="2020-09" db="EMBL/GenBank/DDBJ databases">
        <authorList>
            <person name="Sun Q."/>
            <person name="Ohkuma M."/>
        </authorList>
    </citation>
    <scope>NUCLEOTIDE SEQUENCE</scope>
    <source>
        <strain evidence="2">JCM 17820</strain>
    </source>
</reference>
<dbReference type="EMBL" id="BMOU01000006">
    <property type="protein sequence ID" value="GGO00917.1"/>
    <property type="molecule type" value="Genomic_DNA"/>
</dbReference>
<gene>
    <name evidence="2" type="ORF">GCM10009030_34090</name>
</gene>
<feature type="transmembrane region" description="Helical" evidence="1">
    <location>
        <begin position="9"/>
        <end position="27"/>
    </location>
</feature>
<dbReference type="AlphaFoldDB" id="A0A830GQR5"/>
<accession>A0A830GQR5</accession>
<keyword evidence="1" id="KW-0812">Transmembrane</keyword>
<protein>
    <submittedName>
        <fullName evidence="2">Uncharacterized protein</fullName>
    </submittedName>
</protein>
<dbReference type="Proteomes" id="UP000605784">
    <property type="component" value="Unassembled WGS sequence"/>
</dbReference>
<keyword evidence="1" id="KW-1133">Transmembrane helix</keyword>
<keyword evidence="1" id="KW-0472">Membrane</keyword>
<organism evidence="2 3">
    <name type="scientific">Haloarcula pellucida</name>
    <dbReference type="NCBI Taxonomy" id="1427151"/>
    <lineage>
        <taxon>Archaea</taxon>
        <taxon>Methanobacteriati</taxon>
        <taxon>Methanobacteriota</taxon>
        <taxon>Stenosarchaea group</taxon>
        <taxon>Halobacteria</taxon>
        <taxon>Halobacteriales</taxon>
        <taxon>Haloarculaceae</taxon>
        <taxon>Haloarcula</taxon>
    </lineage>
</organism>
<name>A0A830GQR5_9EURY</name>
<evidence type="ECO:0000313" key="2">
    <source>
        <dbReference type="EMBL" id="GGO00917.1"/>
    </source>
</evidence>
<evidence type="ECO:0000313" key="3">
    <source>
        <dbReference type="Proteomes" id="UP000605784"/>
    </source>
</evidence>